<reference evidence="1 2" key="1">
    <citation type="submission" date="2021-01" db="EMBL/GenBank/DDBJ databases">
        <title>Belnapia mucosa sp. nov. and Belnapia arida sp. nov., isolated from the Tabernas Desert (Almeria, Spain).</title>
        <authorList>
            <person name="Molina-Menor E."/>
            <person name="Vidal-Verdu A."/>
            <person name="Calonge A."/>
            <person name="Satari L."/>
            <person name="Pereto J."/>
            <person name="Porcar M."/>
        </authorList>
    </citation>
    <scope>NUCLEOTIDE SEQUENCE [LARGE SCALE GENOMIC DNA]</scope>
    <source>
        <strain evidence="1 2">T18</strain>
    </source>
</reference>
<dbReference type="EMBL" id="JAETWB010000002">
    <property type="protein sequence ID" value="MBL6078198.1"/>
    <property type="molecule type" value="Genomic_DNA"/>
</dbReference>
<proteinExistence type="predicted"/>
<evidence type="ECO:0000313" key="2">
    <source>
        <dbReference type="Proteomes" id="UP000660885"/>
    </source>
</evidence>
<name>A0ABS1U0I9_9PROT</name>
<dbReference type="RefSeq" id="WP_202831337.1">
    <property type="nucleotide sequence ID" value="NZ_JAETWB010000002.1"/>
</dbReference>
<sequence>MTDTNVVSVTVCMSVERCDALDALARVLGCDRSYLVTEALAQFIGAYEGWTAHLKEGLRQADAGEIANAHDVAAAFAPRAWKG</sequence>
<dbReference type="PANTHER" id="PTHR40688">
    <property type="match status" value="1"/>
</dbReference>
<evidence type="ECO:0000313" key="1">
    <source>
        <dbReference type="EMBL" id="MBL6078198.1"/>
    </source>
</evidence>
<comment type="caution">
    <text evidence="1">The sequence shown here is derived from an EMBL/GenBank/DDBJ whole genome shotgun (WGS) entry which is preliminary data.</text>
</comment>
<keyword evidence="2" id="KW-1185">Reference proteome</keyword>
<gene>
    <name evidence="1" type="ORF">JMJ56_09290</name>
</gene>
<evidence type="ECO:0008006" key="3">
    <source>
        <dbReference type="Google" id="ProtNLM"/>
    </source>
</evidence>
<dbReference type="PANTHER" id="PTHR40688:SF2">
    <property type="entry name" value="RIBBON-HELIX-HELIX PROTEIN COPG DOMAIN-CONTAINING PROTEIN"/>
    <property type="match status" value="1"/>
</dbReference>
<organism evidence="1 2">
    <name type="scientific">Belnapia arida</name>
    <dbReference type="NCBI Taxonomy" id="2804533"/>
    <lineage>
        <taxon>Bacteria</taxon>
        <taxon>Pseudomonadati</taxon>
        <taxon>Pseudomonadota</taxon>
        <taxon>Alphaproteobacteria</taxon>
        <taxon>Acetobacterales</taxon>
        <taxon>Roseomonadaceae</taxon>
        <taxon>Belnapia</taxon>
    </lineage>
</organism>
<dbReference type="InterPro" id="IPR052991">
    <property type="entry name" value="Non-func_TypeII_TA_Antitoxin"/>
</dbReference>
<protein>
    <recommendedName>
        <fullName evidence="3">Ribbon-helix-helix protein CopG domain-containing protein</fullName>
    </recommendedName>
</protein>
<dbReference type="Proteomes" id="UP000660885">
    <property type="component" value="Unassembled WGS sequence"/>
</dbReference>
<accession>A0ABS1U0I9</accession>